<accession>A0A3M5E1K9</accession>
<feature type="non-terminal residue" evidence="1">
    <location>
        <position position="1"/>
    </location>
</feature>
<evidence type="ECO:0000313" key="2">
    <source>
        <dbReference type="Proteomes" id="UP000270834"/>
    </source>
</evidence>
<protein>
    <recommendedName>
        <fullName evidence="3">DNA polymerase III subunit epsilon</fullName>
    </recommendedName>
</protein>
<comment type="caution">
    <text evidence="1">The sequence shown here is derived from an EMBL/GenBank/DDBJ whole genome shotgun (WGS) entry which is preliminary data.</text>
</comment>
<organism evidence="1 2">
    <name type="scientific">Pseudomonas aeruginosa</name>
    <dbReference type="NCBI Taxonomy" id="287"/>
    <lineage>
        <taxon>Bacteria</taxon>
        <taxon>Pseudomonadati</taxon>
        <taxon>Pseudomonadota</taxon>
        <taxon>Gammaproteobacteria</taxon>
        <taxon>Pseudomonadales</taxon>
        <taxon>Pseudomonadaceae</taxon>
        <taxon>Pseudomonas</taxon>
    </lineage>
</organism>
<gene>
    <name evidence="1" type="ORF">ALP65_00285</name>
</gene>
<dbReference type="Proteomes" id="UP000270834">
    <property type="component" value="Unassembled WGS sequence"/>
</dbReference>
<proteinExistence type="predicted"/>
<dbReference type="EMBL" id="RBSQ01000517">
    <property type="protein sequence ID" value="RMS56179.1"/>
    <property type="molecule type" value="Genomic_DNA"/>
</dbReference>
<sequence>DPARVATPVLRANAEELAAHAARLAVIEKSAGGPSLWAQLEAPVGE</sequence>
<reference evidence="1 2" key="1">
    <citation type="submission" date="2018-08" db="EMBL/GenBank/DDBJ databases">
        <title>Recombination of ecologically and evolutionarily significant loci maintains genetic cohesion in the Pseudomonas syringae species complex.</title>
        <authorList>
            <person name="Dillon M."/>
            <person name="Thakur S."/>
            <person name="Almeida R.N.D."/>
            <person name="Weir B.S."/>
            <person name="Guttman D.S."/>
        </authorList>
    </citation>
    <scope>NUCLEOTIDE SEQUENCE [LARGE SCALE GENOMIC DNA]</scope>
    <source>
        <strain evidence="1 2">ICMP 7846</strain>
    </source>
</reference>
<name>A0A3M5E1K9_PSEAI</name>
<dbReference type="AlphaFoldDB" id="A0A3M5E1K9"/>
<evidence type="ECO:0000313" key="1">
    <source>
        <dbReference type="EMBL" id="RMS56179.1"/>
    </source>
</evidence>
<evidence type="ECO:0008006" key="3">
    <source>
        <dbReference type="Google" id="ProtNLM"/>
    </source>
</evidence>